<organism evidence="2 3">
    <name type="scientific">Phragmitibacter flavus</name>
    <dbReference type="NCBI Taxonomy" id="2576071"/>
    <lineage>
        <taxon>Bacteria</taxon>
        <taxon>Pseudomonadati</taxon>
        <taxon>Verrucomicrobiota</taxon>
        <taxon>Verrucomicrobiia</taxon>
        <taxon>Verrucomicrobiales</taxon>
        <taxon>Verrucomicrobiaceae</taxon>
        <taxon>Phragmitibacter</taxon>
    </lineage>
</organism>
<reference evidence="2 3" key="1">
    <citation type="submission" date="2019-05" db="EMBL/GenBank/DDBJ databases">
        <title>Verrucobacter flavum gen. nov., sp. nov. a new member of the family Verrucomicrobiaceae.</title>
        <authorList>
            <person name="Szuroczki S."/>
            <person name="Abbaszade G."/>
            <person name="Szabo A."/>
            <person name="Felfoldi T."/>
            <person name="Schumann P."/>
            <person name="Boka K."/>
            <person name="Keki Z."/>
            <person name="Toumi M."/>
            <person name="Toth E."/>
        </authorList>
    </citation>
    <scope>NUCLEOTIDE SEQUENCE [LARGE SCALE GENOMIC DNA]</scope>
    <source>
        <strain evidence="2 3">MG-N-17</strain>
    </source>
</reference>
<gene>
    <name evidence="2" type="ORF">FEM03_00245</name>
</gene>
<keyword evidence="3" id="KW-1185">Reference proteome</keyword>
<sequence>MSISSNLKENRLIATAEEVVVHRLKDATEQRFRWSDVSRVVAYKIDLFSFDQVRISFYTESGKPFDVSEDDDGFRSVMTAAETVLARFPNLDAWKPSVVAEPFARSKTVLWPPPSKQEAEQVGASNGG</sequence>
<dbReference type="RefSeq" id="WP_166442507.1">
    <property type="nucleotide sequence ID" value="NZ_VAUV01000001.1"/>
</dbReference>
<dbReference type="EMBL" id="VAUV01000001">
    <property type="protein sequence ID" value="TLD72543.1"/>
    <property type="molecule type" value="Genomic_DNA"/>
</dbReference>
<protein>
    <submittedName>
        <fullName evidence="2">Uncharacterized protein</fullName>
    </submittedName>
</protein>
<dbReference type="AlphaFoldDB" id="A0A5R8KJP3"/>
<comment type="caution">
    <text evidence="2">The sequence shown here is derived from an EMBL/GenBank/DDBJ whole genome shotgun (WGS) entry which is preliminary data.</text>
</comment>
<evidence type="ECO:0000313" key="3">
    <source>
        <dbReference type="Proteomes" id="UP000306196"/>
    </source>
</evidence>
<feature type="region of interest" description="Disordered" evidence="1">
    <location>
        <begin position="109"/>
        <end position="128"/>
    </location>
</feature>
<name>A0A5R8KJP3_9BACT</name>
<evidence type="ECO:0000256" key="1">
    <source>
        <dbReference type="SAM" id="MobiDB-lite"/>
    </source>
</evidence>
<proteinExistence type="predicted"/>
<evidence type="ECO:0000313" key="2">
    <source>
        <dbReference type="EMBL" id="TLD72543.1"/>
    </source>
</evidence>
<accession>A0A5R8KJP3</accession>
<dbReference type="Proteomes" id="UP000306196">
    <property type="component" value="Unassembled WGS sequence"/>
</dbReference>